<feature type="compositionally biased region" description="Acidic residues" evidence="1">
    <location>
        <begin position="16"/>
        <end position="25"/>
    </location>
</feature>
<evidence type="ECO:0000256" key="1">
    <source>
        <dbReference type="SAM" id="MobiDB-lite"/>
    </source>
</evidence>
<dbReference type="Proteomes" id="UP000030653">
    <property type="component" value="Unassembled WGS sequence"/>
</dbReference>
<dbReference type="RefSeq" id="XP_040627140.1">
    <property type="nucleotide sequence ID" value="XM_040770356.1"/>
</dbReference>
<evidence type="ECO:0000313" key="3">
    <source>
        <dbReference type="Proteomes" id="UP000030653"/>
    </source>
</evidence>
<dbReference type="GeneID" id="63685418"/>
<dbReference type="OrthoDB" id="3424188at2759"/>
<reference evidence="2 3" key="1">
    <citation type="journal article" date="2012" name="Science">
        <title>The Paleozoic origin of enzymatic lignin decomposition reconstructed from 31 fungal genomes.</title>
        <authorList>
            <person name="Floudas D."/>
            <person name="Binder M."/>
            <person name="Riley R."/>
            <person name="Barry K."/>
            <person name="Blanchette R.A."/>
            <person name="Henrissat B."/>
            <person name="Martinez A.T."/>
            <person name="Otillar R."/>
            <person name="Spatafora J.W."/>
            <person name="Yadav J.S."/>
            <person name="Aerts A."/>
            <person name="Benoit I."/>
            <person name="Boyd A."/>
            <person name="Carlson A."/>
            <person name="Copeland A."/>
            <person name="Coutinho P.M."/>
            <person name="de Vries R.P."/>
            <person name="Ferreira P."/>
            <person name="Findley K."/>
            <person name="Foster B."/>
            <person name="Gaskell J."/>
            <person name="Glotzer D."/>
            <person name="Gorecki P."/>
            <person name="Heitman J."/>
            <person name="Hesse C."/>
            <person name="Hori C."/>
            <person name="Igarashi K."/>
            <person name="Jurgens J.A."/>
            <person name="Kallen N."/>
            <person name="Kersten P."/>
            <person name="Kohler A."/>
            <person name="Kuees U."/>
            <person name="Kumar T.K.A."/>
            <person name="Kuo A."/>
            <person name="LaButti K."/>
            <person name="Larrondo L.F."/>
            <person name="Lindquist E."/>
            <person name="Ling A."/>
            <person name="Lombard V."/>
            <person name="Lucas S."/>
            <person name="Lundell T."/>
            <person name="Martin R."/>
            <person name="McLaughlin D.J."/>
            <person name="Morgenstern I."/>
            <person name="Morin E."/>
            <person name="Murat C."/>
            <person name="Nagy L.G."/>
            <person name="Nolan M."/>
            <person name="Ohm R.A."/>
            <person name="Patyshakuliyeva A."/>
            <person name="Rokas A."/>
            <person name="Ruiz-Duenas F.J."/>
            <person name="Sabat G."/>
            <person name="Salamov A."/>
            <person name="Samejima M."/>
            <person name="Schmutz J."/>
            <person name="Slot J.C."/>
            <person name="St John F."/>
            <person name="Stenlid J."/>
            <person name="Sun H."/>
            <person name="Sun S."/>
            <person name="Syed K."/>
            <person name="Tsang A."/>
            <person name="Wiebenga A."/>
            <person name="Young D."/>
            <person name="Pisabarro A."/>
            <person name="Eastwood D.C."/>
            <person name="Martin F."/>
            <person name="Cullen D."/>
            <person name="Grigoriev I.V."/>
            <person name="Hibbett D.S."/>
        </authorList>
    </citation>
    <scope>NUCLEOTIDE SEQUENCE [LARGE SCALE GENOMIC DNA]</scope>
    <source>
        <strain evidence="2 3">DJM-731 SS1</strain>
    </source>
</reference>
<accession>M5G8Z2</accession>
<name>M5G8Z2_DACPD</name>
<gene>
    <name evidence="2" type="ORF">DACRYDRAFT_117299</name>
</gene>
<organism evidence="2 3">
    <name type="scientific">Dacryopinax primogenitus (strain DJM 731)</name>
    <name type="common">Brown rot fungus</name>
    <dbReference type="NCBI Taxonomy" id="1858805"/>
    <lineage>
        <taxon>Eukaryota</taxon>
        <taxon>Fungi</taxon>
        <taxon>Dikarya</taxon>
        <taxon>Basidiomycota</taxon>
        <taxon>Agaricomycotina</taxon>
        <taxon>Dacrymycetes</taxon>
        <taxon>Dacrymycetales</taxon>
        <taxon>Dacrymycetaceae</taxon>
        <taxon>Dacryopinax</taxon>
    </lineage>
</organism>
<dbReference type="AlphaFoldDB" id="M5G8Z2"/>
<keyword evidence="3" id="KW-1185">Reference proteome</keyword>
<proteinExistence type="predicted"/>
<evidence type="ECO:0000313" key="2">
    <source>
        <dbReference type="EMBL" id="EJU00243.1"/>
    </source>
</evidence>
<dbReference type="HOGENOM" id="CLU_906205_0_0_1"/>
<sequence>MHTDNTSGDQLPFDELPIDGADDLPTDVSANILDGPSDRENCSSGSLFLNVETNPSNGMPADEAKFEQLSCVDIDPMEIPQPDMDDLYGGEEGTVKPCRKGIRMSTEDSDSSNSVIDPFPDTTLDQGDVHYPIISHRPVSTHKGLSDIQRRLDALADTLRATKPISPAKARSYMEMSTPPPYDSEAGPANTHEQLYARTVPGNNNLETIQATEPFTESNILPSIESTSMETDDRVNSQGADSELSQTTLKYGIEIYTSSAARTAYDKARREAFRRYRQEKGCPFLGDRLSNFIAKRLAGYFSPKFFG</sequence>
<protein>
    <submittedName>
        <fullName evidence="2">Uncharacterized protein</fullName>
    </submittedName>
</protein>
<feature type="region of interest" description="Disordered" evidence="1">
    <location>
        <begin position="1"/>
        <end position="26"/>
    </location>
</feature>
<dbReference type="EMBL" id="JH795867">
    <property type="protein sequence ID" value="EJU00243.1"/>
    <property type="molecule type" value="Genomic_DNA"/>
</dbReference>